<dbReference type="GO" id="GO:0051536">
    <property type="term" value="F:iron-sulfur cluster binding"/>
    <property type="evidence" value="ECO:0007669"/>
    <property type="project" value="UniProtKB-KW"/>
</dbReference>
<dbReference type="eggNOG" id="COG3894">
    <property type="taxonomic scope" value="Bacteria"/>
</dbReference>
<evidence type="ECO:0000256" key="3">
    <source>
        <dbReference type="ARBA" id="ARBA00023014"/>
    </source>
</evidence>
<dbReference type="NCBIfam" id="TIGR04270">
    <property type="entry name" value="Rama_corrin_act"/>
    <property type="match status" value="1"/>
</dbReference>
<keyword evidence="1" id="KW-0479">Metal-binding</keyword>
<dbReference type="HOGENOM" id="CLU_504920_0_0_9"/>
<dbReference type="PROSITE" id="PS00198">
    <property type="entry name" value="4FE4S_FER_1"/>
    <property type="match status" value="1"/>
</dbReference>
<dbReference type="InterPro" id="IPR026339">
    <property type="entry name" value="RamA_corrin_act"/>
</dbReference>
<dbReference type="PANTHER" id="PTHR42895:SF2">
    <property type="entry name" value="IRON-SULFUR CLUSTER PROTEIN"/>
    <property type="match status" value="1"/>
</dbReference>
<dbReference type="InterPro" id="IPR052911">
    <property type="entry name" value="Corrinoid_activation_enz"/>
</dbReference>
<dbReference type="Pfam" id="PF17651">
    <property type="entry name" value="Raco_middle"/>
    <property type="match status" value="1"/>
</dbReference>
<dbReference type="InterPro" id="IPR027980">
    <property type="entry name" value="RACo_C"/>
</dbReference>
<dbReference type="InterPro" id="IPR043129">
    <property type="entry name" value="ATPase_NBD"/>
</dbReference>
<evidence type="ECO:0000313" key="6">
    <source>
        <dbReference type="Proteomes" id="UP000002377"/>
    </source>
</evidence>
<dbReference type="RefSeq" id="WP_013119875.1">
    <property type="nucleotide sequence ID" value="NC_014152.1"/>
</dbReference>
<dbReference type="Proteomes" id="UP000002377">
    <property type="component" value="Chromosome"/>
</dbReference>
<evidence type="ECO:0000259" key="4">
    <source>
        <dbReference type="PROSITE" id="PS51379"/>
    </source>
</evidence>
<dbReference type="eggNOG" id="COG1146">
    <property type="taxonomic scope" value="Bacteria"/>
</dbReference>
<dbReference type="InterPro" id="IPR017900">
    <property type="entry name" value="4Fe4S_Fe_S_CS"/>
</dbReference>
<reference evidence="5 6" key="1">
    <citation type="submission" date="2010-05" db="EMBL/GenBank/DDBJ databases">
        <title>Complete sequence of Thermincola sp. JR.</title>
        <authorList>
            <consortium name="US DOE Joint Genome Institute"/>
            <person name="Lucas S."/>
            <person name="Copeland A."/>
            <person name="Lapidus A."/>
            <person name="Cheng J.-F."/>
            <person name="Bruce D."/>
            <person name="Goodwin L."/>
            <person name="Pitluck S."/>
            <person name="Chertkov O."/>
            <person name="Detter J.C."/>
            <person name="Han C."/>
            <person name="Tapia R."/>
            <person name="Land M."/>
            <person name="Hauser L."/>
            <person name="Kyrpides N."/>
            <person name="Mikhailova N."/>
            <person name="Hazen T.C."/>
            <person name="Woyke T."/>
        </authorList>
    </citation>
    <scope>NUCLEOTIDE SEQUENCE [LARGE SCALE GENOMIC DNA]</scope>
    <source>
        <strain evidence="5 6">JR</strain>
    </source>
</reference>
<dbReference type="Gene3D" id="3.30.70.20">
    <property type="match status" value="1"/>
</dbReference>
<feature type="domain" description="4Fe-4S ferredoxin-type" evidence="4">
    <location>
        <begin position="505"/>
        <end position="536"/>
    </location>
</feature>
<dbReference type="InterPro" id="IPR017896">
    <property type="entry name" value="4Fe4S_Fe-S-bd"/>
</dbReference>
<dbReference type="STRING" id="635013.TherJR_0990"/>
<dbReference type="InterPro" id="IPR041414">
    <property type="entry name" value="Raco-like_middle"/>
</dbReference>
<evidence type="ECO:0000256" key="1">
    <source>
        <dbReference type="ARBA" id="ARBA00022723"/>
    </source>
</evidence>
<dbReference type="Gene3D" id="3.30.420.480">
    <property type="entry name" value="Domain of unknown function (DUF4445)"/>
    <property type="match status" value="1"/>
</dbReference>
<keyword evidence="2" id="KW-0408">Iron</keyword>
<dbReference type="SUPFAM" id="SSF53067">
    <property type="entry name" value="Actin-like ATPase domain"/>
    <property type="match status" value="1"/>
</dbReference>
<organism evidence="5 6">
    <name type="scientific">Thermincola potens (strain JR)</name>
    <dbReference type="NCBI Taxonomy" id="635013"/>
    <lineage>
        <taxon>Bacteria</taxon>
        <taxon>Bacillati</taxon>
        <taxon>Bacillota</taxon>
        <taxon>Clostridia</taxon>
        <taxon>Eubacteriales</taxon>
        <taxon>Thermincolaceae</taxon>
        <taxon>Thermincola</taxon>
    </lineage>
</organism>
<evidence type="ECO:0000256" key="2">
    <source>
        <dbReference type="ARBA" id="ARBA00023004"/>
    </source>
</evidence>
<dbReference type="PANTHER" id="PTHR42895">
    <property type="entry name" value="IRON-SULFUR CLUSTER-BINDING PROTEIN-RELATED"/>
    <property type="match status" value="1"/>
</dbReference>
<dbReference type="SUPFAM" id="SSF54862">
    <property type="entry name" value="4Fe-4S ferredoxins"/>
    <property type="match status" value="1"/>
</dbReference>
<dbReference type="KEGG" id="tjr:TherJR_0990"/>
<dbReference type="EMBL" id="CP002028">
    <property type="protein sequence ID" value="ADG81856.1"/>
    <property type="molecule type" value="Genomic_DNA"/>
</dbReference>
<keyword evidence="3" id="KW-0411">Iron-sulfur</keyword>
<dbReference type="Pfam" id="PF12838">
    <property type="entry name" value="Fer4_7"/>
    <property type="match status" value="1"/>
</dbReference>
<keyword evidence="6" id="KW-1185">Reference proteome</keyword>
<dbReference type="AlphaFoldDB" id="D5XDY5"/>
<protein>
    <submittedName>
        <fullName evidence="5">4Fe-4S ferredoxin iron-sulfur binding domain protein</fullName>
    </submittedName>
</protein>
<gene>
    <name evidence="5" type="ordered locus">TherJR_0990</name>
</gene>
<name>D5XDY5_THEPJ</name>
<dbReference type="PROSITE" id="PS51379">
    <property type="entry name" value="4FE4S_FER_2"/>
    <property type="match status" value="2"/>
</dbReference>
<dbReference type="Pfam" id="PF14574">
    <property type="entry name" value="RACo_C_ter"/>
    <property type="match status" value="1"/>
</dbReference>
<accession>D5XDY5</accession>
<feature type="domain" description="4Fe-4S ferredoxin-type" evidence="4">
    <location>
        <begin position="472"/>
        <end position="502"/>
    </location>
</feature>
<dbReference type="InterPro" id="IPR042259">
    <property type="entry name" value="Raco-like_middle_sf"/>
</dbReference>
<dbReference type="GO" id="GO:0046872">
    <property type="term" value="F:metal ion binding"/>
    <property type="evidence" value="ECO:0007669"/>
    <property type="project" value="UniProtKB-KW"/>
</dbReference>
<dbReference type="OrthoDB" id="9810588at2"/>
<evidence type="ECO:0000313" key="5">
    <source>
        <dbReference type="EMBL" id="ADG81856.1"/>
    </source>
</evidence>
<sequence>MKIGIALDLGTSGFRGQAVDLEKREILATVLTARHPLPGANVMDHLTFAIEVGLDKAHSIIIDTVNQLIDRLGVPRENIVRLAVCGNPIQLSLFEEIEIRDLAYAGERKKKALGIVPPNRDAKVLPADKVRGLALAPNVDVFIPAAVKHEIGADALAMMVKSGLLEKEEIALVTDYGTNAEMALKIGDRIITGSCAAGPALEGQHIEFGMLAAPGAIHDLTEEKVGYRCLVLDSELNSTSGDLVDITSERVIEEGTAPIKGITGTGVIAILYEAMAANLIRLPRIKTPDSRLHLGPRVSFSEHDIVEAGKAIGAIRAGFVTLASEAGIELSDIKTAYMAGASGTYVNAAKALQIGLVPPGAEKIYQVGNTSLAMARDIVLGPERLWELQALARKLRANHCMFAESKVFEKAYLLELSLWGEGMPWEQYRRFSKFYNLPELIKPVQNAKIIKLYERDIPDLGYKGVAYIDSVGYPCCINFPGCTKCGTCIEKCPEKALSFSEDTDSVLVLRPDRCNGTACKRCEQNCPEKVFKFSMISFEAGKPVDN</sequence>
<proteinExistence type="predicted"/>